<evidence type="ECO:0000313" key="9">
    <source>
        <dbReference type="EMBL" id="HAT1681648.1"/>
    </source>
</evidence>
<dbReference type="EMBL" id="DACSEO010000022">
    <property type="protein sequence ID" value="HAT1681648.1"/>
    <property type="molecule type" value="Genomic_DNA"/>
</dbReference>
<dbReference type="PRINTS" id="PR00281">
    <property type="entry name" value="HOKGEFTOXIC"/>
</dbReference>
<dbReference type="AlphaFoldDB" id="A0AAN5RDF4"/>
<keyword evidence="6 8" id="KW-1133">Transmembrane helix</keyword>
<evidence type="ECO:0000313" key="10">
    <source>
        <dbReference type="Proteomes" id="UP000856143"/>
    </source>
</evidence>
<evidence type="ECO:0000256" key="4">
    <source>
        <dbReference type="ARBA" id="ARBA00022649"/>
    </source>
</evidence>
<proteinExistence type="inferred from homology"/>
<reference evidence="9" key="2">
    <citation type="submission" date="2020-11" db="EMBL/GenBank/DDBJ databases">
        <authorList>
            <consortium name="NCBI Pathogen Detection Project"/>
        </authorList>
    </citation>
    <scope>NUCLEOTIDE SEQUENCE</scope>
    <source>
        <strain evidence="9">R404</strain>
    </source>
</reference>
<accession>A0AAN5RDF4</accession>
<keyword evidence="2" id="KW-1003">Cell membrane</keyword>
<organism evidence="9 10">
    <name type="scientific">Klebsiella oxytoca</name>
    <dbReference type="NCBI Taxonomy" id="571"/>
    <lineage>
        <taxon>Bacteria</taxon>
        <taxon>Pseudomonadati</taxon>
        <taxon>Pseudomonadota</taxon>
        <taxon>Gammaproteobacteria</taxon>
        <taxon>Enterobacterales</taxon>
        <taxon>Enterobacteriaceae</taxon>
        <taxon>Klebsiella/Raoultella group</taxon>
        <taxon>Klebsiella</taxon>
    </lineage>
</organism>
<dbReference type="GO" id="GO:0005886">
    <property type="term" value="C:plasma membrane"/>
    <property type="evidence" value="ECO:0007669"/>
    <property type="project" value="UniProtKB-SubCell"/>
</dbReference>
<gene>
    <name evidence="9" type="ORF">I8Y21_002314</name>
</gene>
<dbReference type="InterPro" id="IPR000021">
    <property type="entry name" value="Hok/gef_toxin"/>
</dbReference>
<keyword evidence="7 8" id="KW-0472">Membrane</keyword>
<evidence type="ECO:0000256" key="7">
    <source>
        <dbReference type="ARBA" id="ARBA00023136"/>
    </source>
</evidence>
<comment type="subcellular location">
    <subcellularLocation>
        <location evidence="1 8">Cell inner membrane</location>
        <topology evidence="1 8">Single-pass membrane protein</topology>
    </subcellularLocation>
</comment>
<evidence type="ECO:0000256" key="5">
    <source>
        <dbReference type="ARBA" id="ARBA00022692"/>
    </source>
</evidence>
<sequence length="69" mass="7457">MLVTLKIASYSPYGKEKTAMEPLKAALIALIVVSAVCLGALLLSKKNLCDVSFRNGNTELVAHMAYESR</sequence>
<evidence type="ECO:0000256" key="8">
    <source>
        <dbReference type="RuleBase" id="RU221113"/>
    </source>
</evidence>
<protein>
    <submittedName>
        <fullName evidence="9">Type I toxin-antitoxin system Hok family toxin</fullName>
    </submittedName>
</protein>
<reference evidence="9" key="1">
    <citation type="journal article" date="2018" name="Genome Biol.">
        <title>SKESA: strategic k-mer extension for scrupulous assemblies.</title>
        <authorList>
            <person name="Souvorov A."/>
            <person name="Agarwala R."/>
            <person name="Lipman D.J."/>
        </authorList>
    </citation>
    <scope>NUCLEOTIDE SEQUENCE</scope>
    <source>
        <strain evidence="9">R404</strain>
    </source>
</reference>
<name>A0AAN5RDF4_KLEOX</name>
<comment type="caution">
    <text evidence="9">The sequence shown here is derived from an EMBL/GenBank/DDBJ whole genome shotgun (WGS) entry which is preliminary data.</text>
</comment>
<evidence type="ECO:0000256" key="3">
    <source>
        <dbReference type="ARBA" id="ARBA00022519"/>
    </source>
</evidence>
<evidence type="ECO:0000256" key="1">
    <source>
        <dbReference type="ARBA" id="ARBA00004377"/>
    </source>
</evidence>
<dbReference type="Pfam" id="PF01848">
    <property type="entry name" value="HOK_GEF"/>
    <property type="match status" value="1"/>
</dbReference>
<keyword evidence="5 8" id="KW-0812">Transmembrane</keyword>
<comment type="similarity">
    <text evidence="8">Belongs to the hok/gef family.</text>
</comment>
<evidence type="ECO:0000256" key="6">
    <source>
        <dbReference type="ARBA" id="ARBA00022989"/>
    </source>
</evidence>
<keyword evidence="4" id="KW-1277">Toxin-antitoxin system</keyword>
<feature type="transmembrane region" description="Helical" evidence="8">
    <location>
        <begin position="25"/>
        <end position="44"/>
    </location>
</feature>
<evidence type="ECO:0000256" key="2">
    <source>
        <dbReference type="ARBA" id="ARBA00022475"/>
    </source>
</evidence>
<keyword evidence="3" id="KW-0997">Cell inner membrane</keyword>
<dbReference type="Proteomes" id="UP000856143">
    <property type="component" value="Unassembled WGS sequence"/>
</dbReference>